<accession>A0A0S3SKN0</accession>
<dbReference type="Proteomes" id="UP000291084">
    <property type="component" value="Chromosome 7"/>
</dbReference>
<name>A0A0S3SKN0_PHAAN</name>
<proteinExistence type="predicted"/>
<gene>
    <name evidence="1" type="primary">Vigan.07G237000</name>
    <name evidence="1" type="ORF">VIGAN_07237000</name>
</gene>
<dbReference type="EMBL" id="AP015040">
    <property type="protein sequence ID" value="BAT93411.1"/>
    <property type="molecule type" value="Genomic_DNA"/>
</dbReference>
<sequence>MGVRFLLFQTFVMHHWAFAFSSSEPFGFVHSFYACDRSPNSFPLIYARPAILTLVLITPGLPLVELTSPFNRSSITSPSYRSS</sequence>
<organism evidence="1 2">
    <name type="scientific">Vigna angularis var. angularis</name>
    <dbReference type="NCBI Taxonomy" id="157739"/>
    <lineage>
        <taxon>Eukaryota</taxon>
        <taxon>Viridiplantae</taxon>
        <taxon>Streptophyta</taxon>
        <taxon>Embryophyta</taxon>
        <taxon>Tracheophyta</taxon>
        <taxon>Spermatophyta</taxon>
        <taxon>Magnoliopsida</taxon>
        <taxon>eudicotyledons</taxon>
        <taxon>Gunneridae</taxon>
        <taxon>Pentapetalae</taxon>
        <taxon>rosids</taxon>
        <taxon>fabids</taxon>
        <taxon>Fabales</taxon>
        <taxon>Fabaceae</taxon>
        <taxon>Papilionoideae</taxon>
        <taxon>50 kb inversion clade</taxon>
        <taxon>NPAAA clade</taxon>
        <taxon>indigoferoid/millettioid clade</taxon>
        <taxon>Phaseoleae</taxon>
        <taxon>Vigna</taxon>
    </lineage>
</organism>
<dbReference type="AlphaFoldDB" id="A0A0S3SKN0"/>
<dbReference type="PROSITE" id="PS51257">
    <property type="entry name" value="PROKAR_LIPOPROTEIN"/>
    <property type="match status" value="1"/>
</dbReference>
<evidence type="ECO:0000313" key="1">
    <source>
        <dbReference type="EMBL" id="BAT93411.1"/>
    </source>
</evidence>
<keyword evidence="2" id="KW-1185">Reference proteome</keyword>
<protein>
    <submittedName>
        <fullName evidence="1">Uncharacterized protein</fullName>
    </submittedName>
</protein>
<evidence type="ECO:0000313" key="2">
    <source>
        <dbReference type="Proteomes" id="UP000291084"/>
    </source>
</evidence>
<reference evidence="1 2" key="1">
    <citation type="journal article" date="2015" name="Sci. Rep.">
        <title>The power of single molecule real-time sequencing technology in the de novo assembly of a eukaryotic genome.</title>
        <authorList>
            <person name="Sakai H."/>
            <person name="Naito K."/>
            <person name="Ogiso-Tanaka E."/>
            <person name="Takahashi Y."/>
            <person name="Iseki K."/>
            <person name="Muto C."/>
            <person name="Satou K."/>
            <person name="Teruya K."/>
            <person name="Shiroma A."/>
            <person name="Shimoji M."/>
            <person name="Hirano T."/>
            <person name="Itoh T."/>
            <person name="Kaga A."/>
            <person name="Tomooka N."/>
        </authorList>
    </citation>
    <scope>NUCLEOTIDE SEQUENCE [LARGE SCALE GENOMIC DNA]</scope>
    <source>
        <strain evidence="2">cv. Shumari</strain>
    </source>
</reference>